<dbReference type="AlphaFoldDB" id="W1NG00"/>
<reference evidence="2" key="1">
    <citation type="journal article" date="2013" name="Science">
        <title>The Amborella genome and the evolution of flowering plants.</title>
        <authorList>
            <consortium name="Amborella Genome Project"/>
        </authorList>
    </citation>
    <scope>NUCLEOTIDE SEQUENCE [LARGE SCALE GENOMIC DNA]</scope>
</reference>
<proteinExistence type="predicted"/>
<accession>W1NG00</accession>
<evidence type="ECO:0000313" key="2">
    <source>
        <dbReference type="Proteomes" id="UP000017836"/>
    </source>
</evidence>
<dbReference type="HOGENOM" id="CLU_2041169_0_0_1"/>
<dbReference type="Gramene" id="ERM94416">
    <property type="protein sequence ID" value="ERM94416"/>
    <property type="gene ID" value="AMTR_s00010p00256420"/>
</dbReference>
<protein>
    <submittedName>
        <fullName evidence="1">Uncharacterized protein</fullName>
    </submittedName>
</protein>
<evidence type="ECO:0000313" key="1">
    <source>
        <dbReference type="EMBL" id="ERM94416.1"/>
    </source>
</evidence>
<name>W1NG00_AMBTC</name>
<dbReference type="Proteomes" id="UP000017836">
    <property type="component" value="Unassembled WGS sequence"/>
</dbReference>
<dbReference type="EMBL" id="KI397513">
    <property type="protein sequence ID" value="ERM94416.1"/>
    <property type="molecule type" value="Genomic_DNA"/>
</dbReference>
<organism evidence="1 2">
    <name type="scientific">Amborella trichopoda</name>
    <dbReference type="NCBI Taxonomy" id="13333"/>
    <lineage>
        <taxon>Eukaryota</taxon>
        <taxon>Viridiplantae</taxon>
        <taxon>Streptophyta</taxon>
        <taxon>Embryophyta</taxon>
        <taxon>Tracheophyta</taxon>
        <taxon>Spermatophyta</taxon>
        <taxon>Magnoliopsida</taxon>
        <taxon>Amborellales</taxon>
        <taxon>Amborellaceae</taxon>
        <taxon>Amborella</taxon>
    </lineage>
</organism>
<keyword evidence="2" id="KW-1185">Reference proteome</keyword>
<gene>
    <name evidence="1" type="ORF">AMTR_s00010p00256420</name>
</gene>
<sequence length="121" mass="14321">MWGIRERGLGTGIFDREMENVGIRGERLFGTSTFEQEMMQSEAEKREKVFETRVCDKDVMENVEDKREEAFGGDALFDNVVPQQVSYFRVRFLWWHYQILNQNPYQTLLIHRLDMGVLPLA</sequence>